<name>A0A1A9GGT7_9ACTN</name>
<protein>
    <submittedName>
        <fullName evidence="2">UDP-glucose 4-epimerase</fullName>
        <ecNumber evidence="2">5.1.3.2</ecNumber>
    </submittedName>
</protein>
<dbReference type="RefSeq" id="WP_068106764.1">
    <property type="nucleotide sequence ID" value="NZ_CP015079.1"/>
</dbReference>
<feature type="domain" description="NAD-dependent epimerase/dehydratase" evidence="1">
    <location>
        <begin position="5"/>
        <end position="230"/>
    </location>
</feature>
<evidence type="ECO:0000313" key="2">
    <source>
        <dbReference type="EMBL" id="ANH37266.1"/>
    </source>
</evidence>
<evidence type="ECO:0000259" key="1">
    <source>
        <dbReference type="Pfam" id="PF01370"/>
    </source>
</evidence>
<dbReference type="Pfam" id="PF01370">
    <property type="entry name" value="Epimerase"/>
    <property type="match status" value="1"/>
</dbReference>
<evidence type="ECO:0000313" key="3">
    <source>
        <dbReference type="Proteomes" id="UP000077868"/>
    </source>
</evidence>
<dbReference type="OrthoDB" id="3205647at2"/>
<dbReference type="InterPro" id="IPR001509">
    <property type="entry name" value="Epimerase_deHydtase"/>
</dbReference>
<keyword evidence="2" id="KW-0413">Isomerase</keyword>
<reference evidence="2 3" key="1">
    <citation type="submission" date="2016-03" db="EMBL/GenBank/DDBJ databases">
        <title>Complete genome sequence of a soil Actinobacterium, Nocardioides dokdonensis FR1436.</title>
        <authorList>
            <person name="Kwon S.-K."/>
            <person name="Kim K."/>
            <person name="Kim J.F."/>
        </authorList>
    </citation>
    <scope>NUCLEOTIDE SEQUENCE [LARGE SCALE GENOMIC DNA]</scope>
    <source>
        <strain evidence="2 3">FR1436</strain>
    </source>
</reference>
<dbReference type="PANTHER" id="PTHR43245">
    <property type="entry name" value="BIFUNCTIONAL POLYMYXIN RESISTANCE PROTEIN ARNA"/>
    <property type="match status" value="1"/>
</dbReference>
<dbReference type="AlphaFoldDB" id="A0A1A9GGT7"/>
<dbReference type="STRING" id="1300347.I601_0820"/>
<dbReference type="SUPFAM" id="SSF51735">
    <property type="entry name" value="NAD(P)-binding Rossmann-fold domains"/>
    <property type="match status" value="1"/>
</dbReference>
<dbReference type="Proteomes" id="UP000077868">
    <property type="component" value="Chromosome"/>
</dbReference>
<dbReference type="EC" id="5.1.3.2" evidence="2"/>
<dbReference type="PATRIC" id="fig|1300347.3.peg.820"/>
<accession>A0A1A9GGT7</accession>
<keyword evidence="3" id="KW-1185">Reference proteome</keyword>
<gene>
    <name evidence="2" type="primary">galE_1</name>
    <name evidence="2" type="ORF">I601_0820</name>
</gene>
<proteinExistence type="predicted"/>
<dbReference type="EMBL" id="CP015079">
    <property type="protein sequence ID" value="ANH37266.1"/>
    <property type="molecule type" value="Genomic_DNA"/>
</dbReference>
<dbReference type="KEGG" id="ndk:I601_0820"/>
<dbReference type="InterPro" id="IPR050177">
    <property type="entry name" value="Lipid_A_modif_metabolic_enz"/>
</dbReference>
<dbReference type="Gene3D" id="3.40.50.720">
    <property type="entry name" value="NAD(P)-binding Rossmann-like Domain"/>
    <property type="match status" value="1"/>
</dbReference>
<organism evidence="2 3">
    <name type="scientific">Nocardioides dokdonensis FR1436</name>
    <dbReference type="NCBI Taxonomy" id="1300347"/>
    <lineage>
        <taxon>Bacteria</taxon>
        <taxon>Bacillati</taxon>
        <taxon>Actinomycetota</taxon>
        <taxon>Actinomycetes</taxon>
        <taxon>Propionibacteriales</taxon>
        <taxon>Nocardioidaceae</taxon>
        <taxon>Nocardioides</taxon>
    </lineage>
</organism>
<dbReference type="GO" id="GO:0003978">
    <property type="term" value="F:UDP-glucose 4-epimerase activity"/>
    <property type="evidence" value="ECO:0007669"/>
    <property type="project" value="UniProtKB-EC"/>
</dbReference>
<dbReference type="PANTHER" id="PTHR43245:SF52">
    <property type="entry name" value="NAD-DEPENDENT EPIMERASE_DEHYDRATASE"/>
    <property type="match status" value="1"/>
</dbReference>
<sequence length="365" mass="39006">MGKVVLVTGVSRDLGRRFARSLAADPSVDRVIGVDVVPPRGDIGEVSFVRADIRNPVIAKVIAKEDVDTVVHMSVIATPGSAGGRGTMKELNVIGTMQLLAACQRAPGVRDLVVKSTTTVYGASSRDPAMFTEEMEPRRAPRAGYAKDVAEVESYVRGFARRRGDVRVTLLRCANVVGPHVDSPLTSYLRLPVVPTVIGYDPRLQLLHEDDLFAVLQHAVTHEVAGTFNIAGDGVMMLSQALRRLRRPTVALPGFAVGSLGSALRSARIADFSPEQVSFLTYGRGVDTTRMRTELGFTPTRTTAEALVDFGADLPRTGGRAERVLDAVASTLPDPAVVRPGRSLAALRGADQDDAARARGGEHHG</sequence>
<dbReference type="InterPro" id="IPR036291">
    <property type="entry name" value="NAD(P)-bd_dom_sf"/>
</dbReference>